<reference evidence="3" key="1">
    <citation type="journal article" date="2019" name="Int. J. Syst. Evol. Microbiol.">
        <title>The Global Catalogue of Microorganisms (GCM) 10K type strain sequencing project: providing services to taxonomists for standard genome sequencing and annotation.</title>
        <authorList>
            <consortium name="The Broad Institute Genomics Platform"/>
            <consortium name="The Broad Institute Genome Sequencing Center for Infectious Disease"/>
            <person name="Wu L."/>
            <person name="Ma J."/>
        </authorList>
    </citation>
    <scope>NUCLEOTIDE SEQUENCE [LARGE SCALE GENOMIC DNA]</scope>
    <source>
        <strain evidence="3">JCM 16546</strain>
    </source>
</reference>
<feature type="domain" description="AB hydrolase-1" evidence="1">
    <location>
        <begin position="17"/>
        <end position="229"/>
    </location>
</feature>
<gene>
    <name evidence="2" type="ORF">GCM10022202_36560</name>
</gene>
<dbReference type="Proteomes" id="UP001410795">
    <property type="component" value="Unassembled WGS sequence"/>
</dbReference>
<dbReference type="EMBL" id="BAAAYV010000025">
    <property type="protein sequence ID" value="GAA3670956.1"/>
    <property type="molecule type" value="Genomic_DNA"/>
</dbReference>
<dbReference type="Pfam" id="PF12697">
    <property type="entry name" value="Abhydrolase_6"/>
    <property type="match status" value="1"/>
</dbReference>
<dbReference type="InterPro" id="IPR000073">
    <property type="entry name" value="AB_hydrolase_1"/>
</dbReference>
<dbReference type="InterPro" id="IPR029058">
    <property type="entry name" value="AB_hydrolase_fold"/>
</dbReference>
<dbReference type="PANTHER" id="PTHR43194:SF2">
    <property type="entry name" value="PEROXISOMAL MEMBRANE PROTEIN LPX1"/>
    <property type="match status" value="1"/>
</dbReference>
<dbReference type="Gene3D" id="3.40.50.1820">
    <property type="entry name" value="alpha/beta hydrolase"/>
    <property type="match status" value="1"/>
</dbReference>
<dbReference type="InterPro" id="IPR050228">
    <property type="entry name" value="Carboxylesterase_BioH"/>
</dbReference>
<keyword evidence="3" id="KW-1185">Reference proteome</keyword>
<organism evidence="2 3">
    <name type="scientific">Microbacterium marinilacus</name>
    <dbReference type="NCBI Taxonomy" id="415209"/>
    <lineage>
        <taxon>Bacteria</taxon>
        <taxon>Bacillati</taxon>
        <taxon>Actinomycetota</taxon>
        <taxon>Actinomycetes</taxon>
        <taxon>Micrococcales</taxon>
        <taxon>Microbacteriaceae</taxon>
        <taxon>Microbacterium</taxon>
    </lineage>
</organism>
<accession>A0ABP7BXY7</accession>
<evidence type="ECO:0000259" key="1">
    <source>
        <dbReference type="Pfam" id="PF12697"/>
    </source>
</evidence>
<sequence>MRLFTRELGSGPRTAALVHGASESSTAWHDFASILVEKHDLSLILVDQRGHGESPRSDSYTLETFTQDLIDTLPVGLDLLIGQSLGGRVAAEAAPALAPRRFIGIDPGFAVSWRFGMAMRLMNRVRPLMSRAAIRRAGIKRTGAGSIDRQMANWDAWDSRMVPYLATTGRRTEYTPRPPAVPSTIVLAEDSVVVSPERAREFGDLGWDVRTLPGAPHDMHIQMPTQLAALLDDLLTA</sequence>
<dbReference type="SUPFAM" id="SSF53474">
    <property type="entry name" value="alpha/beta-Hydrolases"/>
    <property type="match status" value="1"/>
</dbReference>
<name>A0ABP7BXY7_9MICO</name>
<proteinExistence type="predicted"/>
<evidence type="ECO:0000313" key="3">
    <source>
        <dbReference type="Proteomes" id="UP001410795"/>
    </source>
</evidence>
<evidence type="ECO:0000313" key="2">
    <source>
        <dbReference type="EMBL" id="GAA3670956.1"/>
    </source>
</evidence>
<dbReference type="PANTHER" id="PTHR43194">
    <property type="entry name" value="HYDROLASE ALPHA/BETA FOLD FAMILY"/>
    <property type="match status" value="1"/>
</dbReference>
<protein>
    <recommendedName>
        <fullName evidence="1">AB hydrolase-1 domain-containing protein</fullName>
    </recommendedName>
</protein>
<dbReference type="RefSeq" id="WP_221856894.1">
    <property type="nucleotide sequence ID" value="NZ_BAAAYV010000025.1"/>
</dbReference>
<comment type="caution">
    <text evidence="2">The sequence shown here is derived from an EMBL/GenBank/DDBJ whole genome shotgun (WGS) entry which is preliminary data.</text>
</comment>